<dbReference type="Pfam" id="PF01679">
    <property type="entry name" value="Pmp3"/>
    <property type="match status" value="1"/>
</dbReference>
<comment type="caution">
    <text evidence="7">The sequence shown here is derived from an EMBL/GenBank/DDBJ whole genome shotgun (WGS) entry which is preliminary data.</text>
</comment>
<dbReference type="PANTHER" id="PTHR21659">
    <property type="entry name" value="HYDROPHOBIC PROTEIN RCI2 LOW TEMPERATURE AND SALT RESPONSIVE PROTEIN LTI6 -RELATED"/>
    <property type="match status" value="1"/>
</dbReference>
<feature type="transmembrane region" description="Helical" evidence="6">
    <location>
        <begin position="6"/>
        <end position="24"/>
    </location>
</feature>
<dbReference type="Proteomes" id="UP000193719">
    <property type="component" value="Unassembled WGS sequence"/>
</dbReference>
<keyword evidence="5 6" id="KW-0472">Membrane</keyword>
<dbReference type="EMBL" id="MCFH01000002">
    <property type="protein sequence ID" value="ORX60000.1"/>
    <property type="molecule type" value="Genomic_DNA"/>
</dbReference>
<name>A0A1Y1VNP6_9FUNG</name>
<reference evidence="7 8" key="2">
    <citation type="submission" date="2016-08" db="EMBL/GenBank/DDBJ databases">
        <title>Pervasive Adenine N6-methylation of Active Genes in Fungi.</title>
        <authorList>
            <consortium name="DOE Joint Genome Institute"/>
            <person name="Mondo S.J."/>
            <person name="Dannebaum R.O."/>
            <person name="Kuo R.C."/>
            <person name="Labutti K."/>
            <person name="Haridas S."/>
            <person name="Kuo A."/>
            <person name="Salamov A."/>
            <person name="Ahrendt S.R."/>
            <person name="Lipzen A."/>
            <person name="Sullivan W."/>
            <person name="Andreopoulos W.B."/>
            <person name="Clum A."/>
            <person name="Lindquist E."/>
            <person name="Daum C."/>
            <person name="Ramamoorthy G.K."/>
            <person name="Gryganskyi A."/>
            <person name="Culley D."/>
            <person name="Magnuson J.K."/>
            <person name="James T.Y."/>
            <person name="O'Malley M.A."/>
            <person name="Stajich J.E."/>
            <person name="Spatafora J.W."/>
            <person name="Visel A."/>
            <person name="Grigoriev I.V."/>
        </authorList>
    </citation>
    <scope>NUCLEOTIDE SEQUENCE [LARGE SCALE GENOMIC DNA]</scope>
    <source>
        <strain evidence="8">finn</strain>
    </source>
</reference>
<comment type="subcellular location">
    <subcellularLocation>
        <location evidence="1">Membrane</location>
    </subcellularLocation>
</comment>
<reference evidence="7 8" key="1">
    <citation type="submission" date="2016-08" db="EMBL/GenBank/DDBJ databases">
        <title>Genomes of anaerobic fungi encode conserved fungal cellulosomes for biomass hydrolysis.</title>
        <authorList>
            <consortium name="DOE Joint Genome Institute"/>
            <person name="Haitjema C.H."/>
            <person name="Gilmore S.P."/>
            <person name="Henske J.K."/>
            <person name="Solomon K.V."/>
            <person name="De Groot R."/>
            <person name="Kuo A."/>
            <person name="Mondo S.J."/>
            <person name="Salamov A.A."/>
            <person name="Labutti K."/>
            <person name="Zhao Z."/>
            <person name="Chiniquy J."/>
            <person name="Barry K."/>
            <person name="Brewer H.M."/>
            <person name="Purvine S.O."/>
            <person name="Wright A.T."/>
            <person name="Boxma B."/>
            <person name="Van Alen T."/>
            <person name="Hackstein J.H."/>
            <person name="Baker S.E."/>
            <person name="Grigoriev I.V."/>
            <person name="O'Malley M.A."/>
        </authorList>
    </citation>
    <scope>NUCLEOTIDE SEQUENCE [LARGE SCALE GENOMIC DNA]</scope>
    <source>
        <strain evidence="8">finn</strain>
    </source>
</reference>
<evidence type="ECO:0000256" key="6">
    <source>
        <dbReference type="SAM" id="Phobius"/>
    </source>
</evidence>
<protein>
    <submittedName>
        <fullName evidence="7">Uncharacterized protein</fullName>
    </submittedName>
</protein>
<evidence type="ECO:0000256" key="2">
    <source>
        <dbReference type="ARBA" id="ARBA00009530"/>
    </source>
</evidence>
<evidence type="ECO:0000256" key="5">
    <source>
        <dbReference type="ARBA" id="ARBA00023136"/>
    </source>
</evidence>
<sequence length="59" mass="6818">MDAMEIVKIICLIFLSPLAIFLHKNNQLDMDFWINLILYIVGVGILGLIHAIYVIYIKK</sequence>
<evidence type="ECO:0000256" key="4">
    <source>
        <dbReference type="ARBA" id="ARBA00022989"/>
    </source>
</evidence>
<comment type="similarity">
    <text evidence="2">Belongs to the UPF0057 (PMP3) family.</text>
</comment>
<evidence type="ECO:0000256" key="1">
    <source>
        <dbReference type="ARBA" id="ARBA00004370"/>
    </source>
</evidence>
<feature type="transmembrane region" description="Helical" evidence="6">
    <location>
        <begin position="36"/>
        <end position="56"/>
    </location>
</feature>
<keyword evidence="8" id="KW-1185">Reference proteome</keyword>
<dbReference type="InterPro" id="IPR000612">
    <property type="entry name" value="PMP3"/>
</dbReference>
<keyword evidence="4 6" id="KW-1133">Transmembrane helix</keyword>
<proteinExistence type="inferred from homology"/>
<gene>
    <name evidence="7" type="ORF">BCR36DRAFT_579449</name>
</gene>
<keyword evidence="3 6" id="KW-0812">Transmembrane</keyword>
<evidence type="ECO:0000313" key="8">
    <source>
        <dbReference type="Proteomes" id="UP000193719"/>
    </source>
</evidence>
<dbReference type="PANTHER" id="PTHR21659:SF42">
    <property type="entry name" value="UPF0057 MEMBRANE PROTEIN ZK632.10-RELATED"/>
    <property type="match status" value="1"/>
</dbReference>
<accession>A0A1Y1VNP6</accession>
<evidence type="ECO:0000256" key="3">
    <source>
        <dbReference type="ARBA" id="ARBA00022692"/>
    </source>
</evidence>
<evidence type="ECO:0000313" key="7">
    <source>
        <dbReference type="EMBL" id="ORX60000.1"/>
    </source>
</evidence>
<dbReference type="AlphaFoldDB" id="A0A1Y1VNP6"/>
<organism evidence="7 8">
    <name type="scientific">Piromyces finnis</name>
    <dbReference type="NCBI Taxonomy" id="1754191"/>
    <lineage>
        <taxon>Eukaryota</taxon>
        <taxon>Fungi</taxon>
        <taxon>Fungi incertae sedis</taxon>
        <taxon>Chytridiomycota</taxon>
        <taxon>Chytridiomycota incertae sedis</taxon>
        <taxon>Neocallimastigomycetes</taxon>
        <taxon>Neocallimastigales</taxon>
        <taxon>Neocallimastigaceae</taxon>
        <taxon>Piromyces</taxon>
    </lineage>
</organism>
<dbReference type="GO" id="GO:0016020">
    <property type="term" value="C:membrane"/>
    <property type="evidence" value="ECO:0007669"/>
    <property type="project" value="UniProtKB-SubCell"/>
</dbReference>